<evidence type="ECO:0000256" key="1">
    <source>
        <dbReference type="SAM" id="Coils"/>
    </source>
</evidence>
<dbReference type="OrthoDB" id="1956494at2"/>
<evidence type="ECO:0000259" key="3">
    <source>
        <dbReference type="Pfam" id="PF06889"/>
    </source>
</evidence>
<gene>
    <name evidence="4" type="ORF">DES51_102120</name>
</gene>
<dbReference type="RefSeq" id="WP_022938728.1">
    <property type="nucleotide sequence ID" value="NZ_CABKRQ010000006.1"/>
</dbReference>
<dbReference type="InterPro" id="IPR009677">
    <property type="entry name" value="DUF1266"/>
</dbReference>
<feature type="compositionally biased region" description="Basic and acidic residues" evidence="2">
    <location>
        <begin position="25"/>
        <end position="49"/>
    </location>
</feature>
<evidence type="ECO:0000256" key="2">
    <source>
        <dbReference type="SAM" id="MobiDB-lite"/>
    </source>
</evidence>
<reference evidence="4 5" key="1">
    <citation type="submission" date="2018-05" db="EMBL/GenBank/DDBJ databases">
        <title>Genomic Encyclopedia of Type Strains, Phase IV (KMG-IV): sequencing the most valuable type-strain genomes for metagenomic binning, comparative biology and taxonomic classification.</title>
        <authorList>
            <person name="Goeker M."/>
        </authorList>
    </citation>
    <scope>NUCLEOTIDE SEQUENCE [LARGE SCALE GENOMIC DNA]</scope>
    <source>
        <strain evidence="4 5">JC118</strain>
    </source>
</reference>
<keyword evidence="5" id="KW-1185">Reference proteome</keyword>
<feature type="coiled-coil region" evidence="1">
    <location>
        <begin position="115"/>
        <end position="143"/>
    </location>
</feature>
<proteinExistence type="predicted"/>
<name>A0A318KWQ9_9FIRM</name>
<comment type="caution">
    <text evidence="4">The sequence shown here is derived from an EMBL/GenBank/DDBJ whole genome shotgun (WGS) entry which is preliminary data.</text>
</comment>
<evidence type="ECO:0000313" key="5">
    <source>
        <dbReference type="Proteomes" id="UP000247612"/>
    </source>
</evidence>
<accession>A0A318KWQ9</accession>
<dbReference type="AlphaFoldDB" id="A0A318KWQ9"/>
<feature type="region of interest" description="Disordered" evidence="2">
    <location>
        <begin position="1"/>
        <end position="51"/>
    </location>
</feature>
<feature type="compositionally biased region" description="Basic and acidic residues" evidence="2">
    <location>
        <begin position="1"/>
        <end position="13"/>
    </location>
</feature>
<sequence>MIDIEEMMKRAQEASEAASKQLNESIEKSKKISEKMQADAEKAEAERAARQLSADEQAMANQQRQVEILGQMFNPEIMAQMTANEDMLKQMVDQKAAEATAGIMDQLFGEDMGVIAAALETLAMEEEDEDEEEEAEFDDALETELYNILDEKMAQLAALPEPEPITYAKDDARWRQFGILLSGMIAKLNDHQLDCIDVEEHIPLMEQQIVSLVRRTWGINGRGELMDTLRYLTQEGYTLRYQIYCEANSPEELISNTDSEEEQASLRRAWRFAQHYKTHYTPSFMIGWDIGRAAMLTRWGCYLGWLTEGEATGILSDLSQRAVKALDNWREFAQSYLFGGLMWKLLCNDASAESYLSFLSDATADLLAGLPEDDDGQWAACPWPEYQESHFSDMNRYH</sequence>
<dbReference type="Pfam" id="PF06889">
    <property type="entry name" value="DUF1266"/>
    <property type="match status" value="1"/>
</dbReference>
<keyword evidence="1" id="KW-0175">Coiled coil</keyword>
<evidence type="ECO:0000313" key="4">
    <source>
        <dbReference type="EMBL" id="PXX81002.1"/>
    </source>
</evidence>
<dbReference type="Proteomes" id="UP000247612">
    <property type="component" value="Unassembled WGS sequence"/>
</dbReference>
<feature type="domain" description="DUF1266" evidence="3">
    <location>
        <begin position="214"/>
        <end position="383"/>
    </location>
</feature>
<protein>
    <submittedName>
        <fullName evidence="4">Uncharacterized protein DUF1266</fullName>
    </submittedName>
</protein>
<organism evidence="4 5">
    <name type="scientific">Dielma fastidiosa</name>
    <dbReference type="NCBI Taxonomy" id="1034346"/>
    <lineage>
        <taxon>Bacteria</taxon>
        <taxon>Bacillati</taxon>
        <taxon>Bacillota</taxon>
        <taxon>Erysipelotrichia</taxon>
        <taxon>Erysipelotrichales</taxon>
        <taxon>Erysipelotrichaceae</taxon>
        <taxon>Dielma</taxon>
    </lineage>
</organism>
<dbReference type="EMBL" id="QJKH01000002">
    <property type="protein sequence ID" value="PXX81002.1"/>
    <property type="molecule type" value="Genomic_DNA"/>
</dbReference>
<dbReference type="STRING" id="1034346.GCA_000313565_02443"/>